<dbReference type="Proteomes" id="UP000054773">
    <property type="component" value="Unassembled WGS sequence"/>
</dbReference>
<dbReference type="EMBL" id="LNYA01000034">
    <property type="protein sequence ID" value="KTC94201.1"/>
    <property type="molecule type" value="Genomic_DNA"/>
</dbReference>
<dbReference type="OrthoDB" id="5636918at2"/>
<organism evidence="1 2">
    <name type="scientific">Legionella erythra</name>
    <dbReference type="NCBI Taxonomy" id="448"/>
    <lineage>
        <taxon>Bacteria</taxon>
        <taxon>Pseudomonadati</taxon>
        <taxon>Pseudomonadota</taxon>
        <taxon>Gammaproteobacteria</taxon>
        <taxon>Legionellales</taxon>
        <taxon>Legionellaceae</taxon>
        <taxon>Legionella</taxon>
    </lineage>
</organism>
<dbReference type="STRING" id="448.Lery_2368"/>
<dbReference type="AlphaFoldDB" id="A0A0W0TF53"/>
<dbReference type="PATRIC" id="fig|448.7.peg.2487"/>
<comment type="caution">
    <text evidence="1">The sequence shown here is derived from an EMBL/GenBank/DDBJ whole genome shotgun (WGS) entry which is preliminary data.</text>
</comment>
<proteinExistence type="predicted"/>
<evidence type="ECO:0000313" key="2">
    <source>
        <dbReference type="Proteomes" id="UP000054773"/>
    </source>
</evidence>
<name>A0A0W0TF53_LEGER</name>
<evidence type="ECO:0000313" key="1">
    <source>
        <dbReference type="EMBL" id="KTC94201.1"/>
    </source>
</evidence>
<reference evidence="1 2" key="1">
    <citation type="submission" date="2015-11" db="EMBL/GenBank/DDBJ databases">
        <title>Genomic analysis of 38 Legionella species identifies large and diverse effector repertoires.</title>
        <authorList>
            <person name="Burstein D."/>
            <person name="Amaro F."/>
            <person name="Zusman T."/>
            <person name="Lifshitz Z."/>
            <person name="Cohen O."/>
            <person name="Gilbert J.A."/>
            <person name="Pupko T."/>
            <person name="Shuman H.A."/>
            <person name="Segal G."/>
        </authorList>
    </citation>
    <scope>NUCLEOTIDE SEQUENCE [LARGE SCALE GENOMIC DNA]</scope>
    <source>
        <strain evidence="1 2">SE-32A-C8</strain>
    </source>
</reference>
<accession>A0A0W0TF53</accession>
<protein>
    <submittedName>
        <fullName evidence="1">Putative FlgJ-like protein</fullName>
    </submittedName>
</protein>
<gene>
    <name evidence="1" type="ORF">Lery_2368</name>
</gene>
<keyword evidence="2" id="KW-1185">Reference proteome</keyword>
<sequence>MKKKEKSTAMQFKKFVDMDVTDVEIRLHPKAKEFLFEHFVTMRKVFSDVLGQVETDYASIALINQAGQIFFMSSNPSIEQNLIEKSLWLFDGCYQPTFFNKEQPKLWNELPHLGRIEAIKKYKQIEPGLITGISIPTEYDSYRAIFSFGLKELNPYIQNKSSIHCEKLLAMGKFALRRIQEYLTFPDKQPCMPAKPKLTLIINNQVTYEDTTG</sequence>